<evidence type="ECO:0000313" key="2">
    <source>
        <dbReference type="Ensembl" id="ENSOTSP00005076553.1"/>
    </source>
</evidence>
<name>A0A8C8IA86_ONCTS</name>
<sequence>MFCHLQHFILLLMLCYDRGQDASKRRIFGTYFRSPGIGERFENKTHTVLCEIKKLCFINLPHKQEGKKTRVA</sequence>
<reference evidence="2" key="2">
    <citation type="submission" date="2025-09" db="UniProtKB">
        <authorList>
            <consortium name="Ensembl"/>
        </authorList>
    </citation>
    <scope>IDENTIFICATION</scope>
</reference>
<dbReference type="Ensembl" id="ENSOTST00005082940.2">
    <property type="protein sequence ID" value="ENSOTSP00005076553.1"/>
    <property type="gene ID" value="ENSOTSG00005036079.2"/>
</dbReference>
<organism evidence="2 3">
    <name type="scientific">Oncorhynchus tshawytscha</name>
    <name type="common">Chinook salmon</name>
    <name type="synonym">Salmo tshawytscha</name>
    <dbReference type="NCBI Taxonomy" id="74940"/>
    <lineage>
        <taxon>Eukaryota</taxon>
        <taxon>Metazoa</taxon>
        <taxon>Chordata</taxon>
        <taxon>Craniata</taxon>
        <taxon>Vertebrata</taxon>
        <taxon>Euteleostomi</taxon>
        <taxon>Actinopterygii</taxon>
        <taxon>Neopterygii</taxon>
        <taxon>Teleostei</taxon>
        <taxon>Protacanthopterygii</taxon>
        <taxon>Salmoniformes</taxon>
        <taxon>Salmonidae</taxon>
        <taxon>Salmoninae</taxon>
        <taxon>Oncorhynchus</taxon>
    </lineage>
</organism>
<evidence type="ECO:0000256" key="1">
    <source>
        <dbReference type="SAM" id="SignalP"/>
    </source>
</evidence>
<dbReference type="Proteomes" id="UP000694402">
    <property type="component" value="Unassembled WGS sequence"/>
</dbReference>
<feature type="chain" id="PRO_5034115743" description="Secreted protein" evidence="1">
    <location>
        <begin position="20"/>
        <end position="72"/>
    </location>
</feature>
<evidence type="ECO:0000313" key="3">
    <source>
        <dbReference type="Proteomes" id="UP000694402"/>
    </source>
</evidence>
<keyword evidence="3" id="KW-1185">Reference proteome</keyword>
<proteinExistence type="predicted"/>
<keyword evidence="1" id="KW-0732">Signal</keyword>
<feature type="signal peptide" evidence="1">
    <location>
        <begin position="1"/>
        <end position="19"/>
    </location>
</feature>
<protein>
    <recommendedName>
        <fullName evidence="4">Secreted protein</fullName>
    </recommendedName>
</protein>
<dbReference type="AlphaFoldDB" id="A0A8C8IA86"/>
<accession>A0A8C8IA86</accession>
<reference evidence="2" key="1">
    <citation type="submission" date="2025-08" db="UniProtKB">
        <authorList>
            <consortium name="Ensembl"/>
        </authorList>
    </citation>
    <scope>IDENTIFICATION</scope>
</reference>
<evidence type="ECO:0008006" key="4">
    <source>
        <dbReference type="Google" id="ProtNLM"/>
    </source>
</evidence>